<dbReference type="Proteomes" id="UP000317155">
    <property type="component" value="Unassembled WGS sequence"/>
</dbReference>
<feature type="chain" id="PRO_5022108486" evidence="2">
    <location>
        <begin position="25"/>
        <end position="282"/>
    </location>
</feature>
<reference evidence="4 5" key="1">
    <citation type="submission" date="2019-07" db="EMBL/GenBank/DDBJ databases">
        <title>Insights of Desulfuromonas acetexigens electromicrobiology.</title>
        <authorList>
            <person name="Katuri K."/>
            <person name="Sapireddy V."/>
            <person name="Shaw D.R."/>
            <person name="Saikaly P."/>
        </authorList>
    </citation>
    <scope>NUCLEOTIDE SEQUENCE [LARGE SCALE GENOMIC DNA]</scope>
    <source>
        <strain evidence="4 5">2873</strain>
    </source>
</reference>
<dbReference type="InterPro" id="IPR002491">
    <property type="entry name" value="ABC_transptr_periplasmic_BD"/>
</dbReference>
<protein>
    <submittedName>
        <fullName evidence="4">ABC transporter substrate-binding protein</fullName>
    </submittedName>
</protein>
<dbReference type="InterPro" id="IPR050902">
    <property type="entry name" value="ABC_Transporter_SBP"/>
</dbReference>
<evidence type="ECO:0000259" key="3">
    <source>
        <dbReference type="PROSITE" id="PS50983"/>
    </source>
</evidence>
<dbReference type="EMBL" id="VJVV01000006">
    <property type="protein sequence ID" value="TRO81175.1"/>
    <property type="molecule type" value="Genomic_DNA"/>
</dbReference>
<evidence type="ECO:0000313" key="5">
    <source>
        <dbReference type="Proteomes" id="UP000317155"/>
    </source>
</evidence>
<keyword evidence="5" id="KW-1185">Reference proteome</keyword>
<dbReference type="NCBIfam" id="NF038402">
    <property type="entry name" value="TroA_like"/>
    <property type="match status" value="1"/>
</dbReference>
<dbReference type="RefSeq" id="WP_092057903.1">
    <property type="nucleotide sequence ID" value="NZ_FOJJ01000038.1"/>
</dbReference>
<proteinExistence type="predicted"/>
<dbReference type="SUPFAM" id="SSF53807">
    <property type="entry name" value="Helical backbone' metal receptor"/>
    <property type="match status" value="1"/>
</dbReference>
<dbReference type="OrthoDB" id="9787830at2"/>
<dbReference type="GO" id="GO:0071281">
    <property type="term" value="P:cellular response to iron ion"/>
    <property type="evidence" value="ECO:0007669"/>
    <property type="project" value="TreeGrafter"/>
</dbReference>
<evidence type="ECO:0000256" key="2">
    <source>
        <dbReference type="SAM" id="SignalP"/>
    </source>
</evidence>
<organism evidence="4 5">
    <name type="scientific">Trichloromonas acetexigens</name>
    <dbReference type="NCBI Taxonomy" id="38815"/>
    <lineage>
        <taxon>Bacteria</taxon>
        <taxon>Pseudomonadati</taxon>
        <taxon>Thermodesulfobacteriota</taxon>
        <taxon>Desulfuromonadia</taxon>
        <taxon>Desulfuromonadales</taxon>
        <taxon>Trichloromonadaceae</taxon>
        <taxon>Trichloromonas</taxon>
    </lineage>
</organism>
<feature type="signal peptide" evidence="2">
    <location>
        <begin position="1"/>
        <end position="24"/>
    </location>
</feature>
<dbReference type="PROSITE" id="PS50983">
    <property type="entry name" value="FE_B12_PBP"/>
    <property type="match status" value="1"/>
</dbReference>
<name>A0A550JD90_9BACT</name>
<dbReference type="Gene3D" id="3.40.50.1980">
    <property type="entry name" value="Nitrogenase molybdenum iron protein domain"/>
    <property type="match status" value="2"/>
</dbReference>
<gene>
    <name evidence="4" type="ORF">FL622_09715</name>
</gene>
<sequence length="282" mass="30278">MPRPLLRLLGLALLLLGASHPTWAEAPERIVSLAPAMTEILFALGLDEQVVGITSVCDRPEAARDKTRVGGMSNPSLEAILALKPELVVMTTDGNPKHIADQLQRFGIPIHVFTPRRLSEIPGGIRELGARVGAEKAADTLAVELETLLKTPPRFAAGEGPKALFVIWPEPLIVAGPGTLIDDALTLIGYVNIAADAGTAYPRFSVEEALRRKPEIIFLGLGHDRDNPRTQRLLQRLAPAGLDHPGRIVSVGDALYRAGPRLPAGIVEISPGQGFEPERADR</sequence>
<feature type="domain" description="Fe/B12 periplasmic-binding" evidence="3">
    <location>
        <begin position="29"/>
        <end position="279"/>
    </location>
</feature>
<dbReference type="InterPro" id="IPR054828">
    <property type="entry name" value="Vit_B12_bind_prot"/>
</dbReference>
<keyword evidence="1 2" id="KW-0732">Signal</keyword>
<accession>A0A550JD90</accession>
<dbReference type="Pfam" id="PF01497">
    <property type="entry name" value="Peripla_BP_2"/>
    <property type="match status" value="1"/>
</dbReference>
<comment type="caution">
    <text evidence="4">The sequence shown here is derived from an EMBL/GenBank/DDBJ whole genome shotgun (WGS) entry which is preliminary data.</text>
</comment>
<dbReference type="PANTHER" id="PTHR30535:SF34">
    <property type="entry name" value="MOLYBDATE-BINDING PROTEIN MOLA"/>
    <property type="match status" value="1"/>
</dbReference>
<dbReference type="AlphaFoldDB" id="A0A550JD90"/>
<evidence type="ECO:0000313" key="4">
    <source>
        <dbReference type="EMBL" id="TRO81175.1"/>
    </source>
</evidence>
<evidence type="ECO:0000256" key="1">
    <source>
        <dbReference type="ARBA" id="ARBA00022729"/>
    </source>
</evidence>
<dbReference type="PANTHER" id="PTHR30535">
    <property type="entry name" value="VITAMIN B12-BINDING PROTEIN"/>
    <property type="match status" value="1"/>
</dbReference>